<organism evidence="2 3">
    <name type="scientific">Parascedosporium putredinis</name>
    <dbReference type="NCBI Taxonomy" id="1442378"/>
    <lineage>
        <taxon>Eukaryota</taxon>
        <taxon>Fungi</taxon>
        <taxon>Dikarya</taxon>
        <taxon>Ascomycota</taxon>
        <taxon>Pezizomycotina</taxon>
        <taxon>Sordariomycetes</taxon>
        <taxon>Hypocreomycetidae</taxon>
        <taxon>Microascales</taxon>
        <taxon>Microascaceae</taxon>
        <taxon>Parascedosporium</taxon>
    </lineage>
</organism>
<keyword evidence="3" id="KW-1185">Reference proteome</keyword>
<dbReference type="AlphaFoldDB" id="A0A9P1GZZ8"/>
<dbReference type="GO" id="GO:0005758">
    <property type="term" value="C:mitochondrial intermembrane space"/>
    <property type="evidence" value="ECO:0007669"/>
    <property type="project" value="InterPro"/>
</dbReference>
<evidence type="ECO:0000256" key="1">
    <source>
        <dbReference type="SAM" id="MobiDB-lite"/>
    </source>
</evidence>
<accession>A0A9P1GZZ8</accession>
<protein>
    <recommendedName>
        <fullName evidence="4">CHCH domain-containing protein</fullName>
    </recommendedName>
</protein>
<dbReference type="OrthoDB" id="5586401at2759"/>
<evidence type="ECO:0000313" key="2">
    <source>
        <dbReference type="EMBL" id="CAI4213442.1"/>
    </source>
</evidence>
<dbReference type="GO" id="GO:0033617">
    <property type="term" value="P:mitochondrial respiratory chain complex IV assembly"/>
    <property type="evidence" value="ECO:0007669"/>
    <property type="project" value="InterPro"/>
</dbReference>
<proteinExistence type="predicted"/>
<gene>
    <name evidence="2" type="ORF">PPNO1_LOCUS3188</name>
</gene>
<sequence>MTEKQEQVVAQIDSRPIADDNDEPDEWDQRIDRTGCADQNAKLTDCYFEHKDWRSCTAEMIAFQQCWRQNNNDERTATKDSDKQNK</sequence>
<comment type="caution">
    <text evidence="2">The sequence shown here is derived from an EMBL/GenBank/DDBJ whole genome shotgun (WGS) entry which is preliminary data.</text>
</comment>
<dbReference type="PANTHER" id="PTHR13639:SF2">
    <property type="entry name" value="CYTOCHROME C OXIDASE ASSEMBLY FACTOR 4 HOMOLOG, MITOCHONDRIAL"/>
    <property type="match status" value="1"/>
</dbReference>
<dbReference type="Proteomes" id="UP000838763">
    <property type="component" value="Unassembled WGS sequence"/>
</dbReference>
<reference evidence="2" key="1">
    <citation type="submission" date="2022-11" db="EMBL/GenBank/DDBJ databases">
        <authorList>
            <person name="Scott C."/>
            <person name="Bruce N."/>
        </authorList>
    </citation>
    <scope>NUCLEOTIDE SEQUENCE</scope>
</reference>
<dbReference type="EMBL" id="CALLCH030000008">
    <property type="protein sequence ID" value="CAI4213442.1"/>
    <property type="molecule type" value="Genomic_DNA"/>
</dbReference>
<name>A0A9P1GZZ8_9PEZI</name>
<evidence type="ECO:0000313" key="3">
    <source>
        <dbReference type="Proteomes" id="UP000838763"/>
    </source>
</evidence>
<feature type="region of interest" description="Disordered" evidence="1">
    <location>
        <begin position="1"/>
        <end position="30"/>
    </location>
</feature>
<dbReference type="PANTHER" id="PTHR13639">
    <property type="entry name" value="CYTOCHROME C OXIDASE ASSEMBLY FACTOR 4 HOMOLOG, MITOCHONDRIAL"/>
    <property type="match status" value="1"/>
</dbReference>
<dbReference type="InterPro" id="IPR039870">
    <property type="entry name" value="Coa4-like"/>
</dbReference>
<dbReference type="PROSITE" id="PS51808">
    <property type="entry name" value="CHCH"/>
    <property type="match status" value="1"/>
</dbReference>
<evidence type="ECO:0008006" key="4">
    <source>
        <dbReference type="Google" id="ProtNLM"/>
    </source>
</evidence>